<accession>A0A9X1WHY6</accession>
<keyword evidence="2" id="KW-0472">Membrane</keyword>
<evidence type="ECO:0000256" key="1">
    <source>
        <dbReference type="SAM" id="MobiDB-lite"/>
    </source>
</evidence>
<feature type="compositionally biased region" description="Basic and acidic residues" evidence="1">
    <location>
        <begin position="47"/>
        <end position="56"/>
    </location>
</feature>
<feature type="transmembrane region" description="Helical" evidence="2">
    <location>
        <begin position="466"/>
        <end position="485"/>
    </location>
</feature>
<keyword evidence="4" id="KW-1185">Reference proteome</keyword>
<keyword evidence="2" id="KW-1133">Transmembrane helix</keyword>
<dbReference type="Proteomes" id="UP001139207">
    <property type="component" value="Unassembled WGS sequence"/>
</dbReference>
<proteinExistence type="predicted"/>
<evidence type="ECO:0000313" key="3">
    <source>
        <dbReference type="EMBL" id="MCJ7859010.1"/>
    </source>
</evidence>
<evidence type="ECO:0000256" key="2">
    <source>
        <dbReference type="SAM" id="Phobius"/>
    </source>
</evidence>
<feature type="compositionally biased region" description="Basic and acidic residues" evidence="1">
    <location>
        <begin position="24"/>
        <end position="33"/>
    </location>
</feature>
<gene>
    <name evidence="3" type="ORF">MUN33_09860</name>
</gene>
<sequence>MPVPTRDPGDGATDPASTGTFTTRETDAAHRTDGPVGAVGAVGPGGHRQDTDRWMDDAPTDGPGGRRLSVFTPALEIPRRFRRFVSTTPGLLTVVSVILVLAILAAGGAMAAQSSNQQGDLNTLVNRTEPVSFAAQELYNSLSVADSVATTGFVEDASGSADTNPSYREAVDSASRAIIRAASGIDDPATREMALILEIQEKLPIYTSLITEAGVNNRQGHPVGAAYVTQASTMMQDEILPAAGELYSNASSEVGEQQLALTRPGWFALSGLVAAVVMLAVAQFWLAANTNRRVNAGYATATVLMTVALLWASGSALTTWTDGSRGLDGTAQPLETLTSLRITVQQTRTTEALGLVEREYSDATQNDFSEQVTRIDSQLETLRTIVGDRGVLDEARENLRAWDTSHAEMLAYVQQGDYPAAIGATIGEEDVHPYQKLDENLRSLINETRDQLRTYLADSRVSAQQVSALVILLSLISALCIVYGTRPRLQEYL</sequence>
<evidence type="ECO:0000313" key="4">
    <source>
        <dbReference type="Proteomes" id="UP001139207"/>
    </source>
</evidence>
<feature type="transmembrane region" description="Helical" evidence="2">
    <location>
        <begin position="266"/>
        <end position="286"/>
    </location>
</feature>
<comment type="caution">
    <text evidence="3">The sequence shown here is derived from an EMBL/GenBank/DDBJ whole genome shotgun (WGS) entry which is preliminary data.</text>
</comment>
<evidence type="ECO:0008006" key="5">
    <source>
        <dbReference type="Google" id="ProtNLM"/>
    </source>
</evidence>
<organism evidence="3 4">
    <name type="scientific">Corynebacterium kalidii</name>
    <dbReference type="NCBI Taxonomy" id="2931982"/>
    <lineage>
        <taxon>Bacteria</taxon>
        <taxon>Bacillati</taxon>
        <taxon>Actinomycetota</taxon>
        <taxon>Actinomycetes</taxon>
        <taxon>Mycobacteriales</taxon>
        <taxon>Corynebacteriaceae</taxon>
        <taxon>Corynebacterium</taxon>
    </lineage>
</organism>
<feature type="region of interest" description="Disordered" evidence="1">
    <location>
        <begin position="1"/>
        <end position="67"/>
    </location>
</feature>
<keyword evidence="2" id="KW-0812">Transmembrane</keyword>
<dbReference type="EMBL" id="JALIEA010000016">
    <property type="protein sequence ID" value="MCJ7859010.1"/>
    <property type="molecule type" value="Genomic_DNA"/>
</dbReference>
<protein>
    <recommendedName>
        <fullName evidence="5">Chemotaxis methyl-accepting receptor HlyB-like 4HB MCP domain-containing protein</fullName>
    </recommendedName>
</protein>
<dbReference type="RefSeq" id="WP_244804744.1">
    <property type="nucleotide sequence ID" value="NZ_JALIEA010000016.1"/>
</dbReference>
<feature type="transmembrane region" description="Helical" evidence="2">
    <location>
        <begin position="89"/>
        <end position="112"/>
    </location>
</feature>
<feature type="transmembrane region" description="Helical" evidence="2">
    <location>
        <begin position="298"/>
        <end position="320"/>
    </location>
</feature>
<reference evidence="3" key="1">
    <citation type="submission" date="2022-04" db="EMBL/GenBank/DDBJ databases">
        <title>Corynebacterium kalidii LD5P10.</title>
        <authorList>
            <person name="Sun J.Q."/>
        </authorList>
    </citation>
    <scope>NUCLEOTIDE SEQUENCE</scope>
    <source>
        <strain evidence="3">LD5P10</strain>
    </source>
</reference>
<dbReference type="AlphaFoldDB" id="A0A9X1WHY6"/>
<name>A0A9X1WHY6_9CORY</name>